<dbReference type="AlphaFoldDB" id="A0A8K1CKB9"/>
<dbReference type="EMBL" id="SPLM01000042">
    <property type="protein sequence ID" value="TMW63953.1"/>
    <property type="molecule type" value="Genomic_DNA"/>
</dbReference>
<keyword evidence="1" id="KW-1133">Transmembrane helix</keyword>
<comment type="caution">
    <text evidence="2">The sequence shown here is derived from an EMBL/GenBank/DDBJ whole genome shotgun (WGS) entry which is preliminary data.</text>
</comment>
<evidence type="ECO:0000313" key="2">
    <source>
        <dbReference type="EMBL" id="TMW63953.1"/>
    </source>
</evidence>
<evidence type="ECO:0000313" key="3">
    <source>
        <dbReference type="Proteomes" id="UP000794436"/>
    </source>
</evidence>
<gene>
    <name evidence="2" type="ORF">Poli38472_014658</name>
</gene>
<feature type="transmembrane region" description="Helical" evidence="1">
    <location>
        <begin position="79"/>
        <end position="105"/>
    </location>
</feature>
<protein>
    <submittedName>
        <fullName evidence="2">Uncharacterized protein</fullName>
    </submittedName>
</protein>
<keyword evidence="1" id="KW-0812">Transmembrane</keyword>
<name>A0A8K1CKB9_PYTOL</name>
<accession>A0A8K1CKB9</accession>
<keyword evidence="1" id="KW-0472">Membrane</keyword>
<organism evidence="2 3">
    <name type="scientific">Pythium oligandrum</name>
    <name type="common">Mycoparasitic fungus</name>
    <dbReference type="NCBI Taxonomy" id="41045"/>
    <lineage>
        <taxon>Eukaryota</taxon>
        <taxon>Sar</taxon>
        <taxon>Stramenopiles</taxon>
        <taxon>Oomycota</taxon>
        <taxon>Peronosporomycetes</taxon>
        <taxon>Pythiales</taxon>
        <taxon>Pythiaceae</taxon>
        <taxon>Pythium</taxon>
    </lineage>
</organism>
<proteinExistence type="predicted"/>
<dbReference type="Proteomes" id="UP000794436">
    <property type="component" value="Unassembled WGS sequence"/>
</dbReference>
<sequence length="142" mass="15332">MDADQWLELEASLCANATSKLSVALKEAFPAVTSNYLGTCYPVAMLKAVQWCAAGNASASESPFGELQKRALQDGLDRWQFSVLVLHSTLAVLLLMCAFVLVPLLQFGWLYLRNVPGDGAFVLISPRGNEGGRVSEMPVLLA</sequence>
<keyword evidence="3" id="KW-1185">Reference proteome</keyword>
<evidence type="ECO:0000256" key="1">
    <source>
        <dbReference type="SAM" id="Phobius"/>
    </source>
</evidence>
<reference evidence="2" key="1">
    <citation type="submission" date="2019-03" db="EMBL/GenBank/DDBJ databases">
        <title>Long read genome sequence of the mycoparasitic Pythium oligandrum ATCC 38472 isolated from sugarbeet rhizosphere.</title>
        <authorList>
            <person name="Gaulin E."/>
        </authorList>
    </citation>
    <scope>NUCLEOTIDE SEQUENCE</scope>
    <source>
        <strain evidence="2">ATCC 38472_TT</strain>
    </source>
</reference>